<proteinExistence type="predicted"/>
<dbReference type="eggNOG" id="ENOG502SH1E">
    <property type="taxonomic scope" value="Eukaryota"/>
</dbReference>
<feature type="compositionally biased region" description="Low complexity" evidence="1">
    <location>
        <begin position="63"/>
        <end position="73"/>
    </location>
</feature>
<evidence type="ECO:0000313" key="3">
    <source>
        <dbReference type="Proteomes" id="UP000030752"/>
    </source>
</evidence>
<dbReference type="GeneID" id="19971160"/>
<dbReference type="RefSeq" id="XP_008716391.1">
    <property type="nucleotide sequence ID" value="XM_008718169.1"/>
</dbReference>
<evidence type="ECO:0000313" key="2">
    <source>
        <dbReference type="EMBL" id="ETN41882.1"/>
    </source>
</evidence>
<sequence>MSIARAFTKRMKRDDQDIMSNRSKTVRYAAGSIRRDMISSPTELISTTNVQALNAPDIRSLHKSTMSSGSSVGSKEDSDFSTFDKSFLSDQDRTDSSSIEASSPATPVTPPLDPSNGFFDSKTPLSPVKILSPPTPDAPAIPRRAPSHSKKAHVELSRQRSVQRLSPPPSTIPERPRTSAEFFGAGAAEEDHPFGKELAKVNEVAEEFGAASAVIDEEELELISQGFHKFSVEDYINEIAGLYGGVFDNRLGPIGNPWI</sequence>
<dbReference type="InParanoid" id="W2RZP1"/>
<protein>
    <submittedName>
        <fullName evidence="2">Uncharacterized protein</fullName>
    </submittedName>
</protein>
<dbReference type="AlphaFoldDB" id="W2RZP1"/>
<dbReference type="HOGENOM" id="CLU_052682_0_0_1"/>
<dbReference type="Proteomes" id="UP000030752">
    <property type="component" value="Unassembled WGS sequence"/>
</dbReference>
<reference evidence="2 3" key="1">
    <citation type="submission" date="2013-03" db="EMBL/GenBank/DDBJ databases">
        <title>The Genome Sequence of Phialophora europaea CBS 101466.</title>
        <authorList>
            <consortium name="The Broad Institute Genomics Platform"/>
            <person name="Cuomo C."/>
            <person name="de Hoog S."/>
            <person name="Gorbushina A."/>
            <person name="Walker B."/>
            <person name="Young S.K."/>
            <person name="Zeng Q."/>
            <person name="Gargeya S."/>
            <person name="Fitzgerald M."/>
            <person name="Haas B."/>
            <person name="Abouelleil A."/>
            <person name="Allen A.W."/>
            <person name="Alvarado L."/>
            <person name="Arachchi H.M."/>
            <person name="Berlin A.M."/>
            <person name="Chapman S.B."/>
            <person name="Gainer-Dewar J."/>
            <person name="Goldberg J."/>
            <person name="Griggs A."/>
            <person name="Gujja S."/>
            <person name="Hansen M."/>
            <person name="Howarth C."/>
            <person name="Imamovic A."/>
            <person name="Ireland A."/>
            <person name="Larimer J."/>
            <person name="McCowan C."/>
            <person name="Murphy C."/>
            <person name="Pearson M."/>
            <person name="Poon T.W."/>
            <person name="Priest M."/>
            <person name="Roberts A."/>
            <person name="Saif S."/>
            <person name="Shea T."/>
            <person name="Sisk P."/>
            <person name="Sykes S."/>
            <person name="Wortman J."/>
            <person name="Nusbaum C."/>
            <person name="Birren B."/>
        </authorList>
    </citation>
    <scope>NUCLEOTIDE SEQUENCE [LARGE SCALE GENOMIC DNA]</scope>
    <source>
        <strain evidence="2 3">CBS 101466</strain>
    </source>
</reference>
<accession>W2RZP1</accession>
<feature type="compositionally biased region" description="Polar residues" evidence="1">
    <location>
        <begin position="96"/>
        <end position="106"/>
    </location>
</feature>
<dbReference type="VEuPathDB" id="FungiDB:HMPREF1541_03821"/>
<organism evidence="2 3">
    <name type="scientific">Cyphellophora europaea (strain CBS 101466)</name>
    <name type="common">Phialophora europaea</name>
    <dbReference type="NCBI Taxonomy" id="1220924"/>
    <lineage>
        <taxon>Eukaryota</taxon>
        <taxon>Fungi</taxon>
        <taxon>Dikarya</taxon>
        <taxon>Ascomycota</taxon>
        <taxon>Pezizomycotina</taxon>
        <taxon>Eurotiomycetes</taxon>
        <taxon>Chaetothyriomycetidae</taxon>
        <taxon>Chaetothyriales</taxon>
        <taxon>Cyphellophoraceae</taxon>
        <taxon>Cyphellophora</taxon>
    </lineage>
</organism>
<dbReference type="EMBL" id="KB822719">
    <property type="protein sequence ID" value="ETN41882.1"/>
    <property type="molecule type" value="Genomic_DNA"/>
</dbReference>
<dbReference type="OrthoDB" id="5419666at2759"/>
<feature type="region of interest" description="Disordered" evidence="1">
    <location>
        <begin position="63"/>
        <end position="177"/>
    </location>
</feature>
<gene>
    <name evidence="2" type="ORF">HMPREF1541_03821</name>
</gene>
<name>W2RZP1_CYPE1</name>
<evidence type="ECO:0000256" key="1">
    <source>
        <dbReference type="SAM" id="MobiDB-lite"/>
    </source>
</evidence>
<keyword evidence="3" id="KW-1185">Reference proteome</keyword>